<evidence type="ECO:0000256" key="2">
    <source>
        <dbReference type="ARBA" id="ARBA00023125"/>
    </source>
</evidence>
<dbReference type="EMBL" id="QFBC01000004">
    <property type="protein sequence ID" value="PWE56247.1"/>
    <property type="molecule type" value="Genomic_DNA"/>
</dbReference>
<evidence type="ECO:0000256" key="3">
    <source>
        <dbReference type="ARBA" id="ARBA00023163"/>
    </source>
</evidence>
<sequence length="528" mass="57759">MNAQERIRQAVFSAGLGRQKREVKILIDTLELQLSLLRGETPNPIDVRSIGRPGRLRLKIQKKAALSDRLAVNMLAMIATGRLRPGTQVPPERRIANALTASRVCVRSALNRLKAIGYLEAVQGSGTRVVSQTDRIEALLRANRENLDDLSEFCDFLDGMLVERAIANGSDKGLAMLAGSVLQSAPADGQGHREVEWRVHLAELTGSPVFPLLIQHLTRGLRTYFDAIHRSPPGAETRQALEGINIRLANQIARRKLSEARATLAERSQLLRAVLHPLPSAPVRSLEEDELLRELAAQQPGNLRDTIAREIAGMIATGQLEEGDRLLSERRLADMFGVSRVSVREALAILKQNGLVAANERSGTHAVSDPPLGQLANGLTDAAAEGVPSFRDMCAIRHYLEVWAARRAAVRAGEADLLAMRRILAEMRRSTHTPQRRIDLDLNLHLTIARAAGSALHLFVSEVLRNVVMGYFNYSLTDPSIGGGRDALLLEHHSEIVRAITARDAQAAAAAMDRHVGTFRDSYASAVA</sequence>
<keyword evidence="3" id="KW-0804">Transcription</keyword>
<dbReference type="GO" id="GO:0003700">
    <property type="term" value="F:DNA-binding transcription factor activity"/>
    <property type="evidence" value="ECO:0007669"/>
    <property type="project" value="InterPro"/>
</dbReference>
<dbReference type="SMART" id="SM00895">
    <property type="entry name" value="FCD"/>
    <property type="match status" value="1"/>
</dbReference>
<keyword evidence="2" id="KW-0238">DNA-binding</keyword>
<dbReference type="InterPro" id="IPR036388">
    <property type="entry name" value="WH-like_DNA-bd_sf"/>
</dbReference>
<dbReference type="InterPro" id="IPR008920">
    <property type="entry name" value="TF_FadR/GntR_C"/>
</dbReference>
<dbReference type="CDD" id="cd07377">
    <property type="entry name" value="WHTH_GntR"/>
    <property type="match status" value="2"/>
</dbReference>
<evidence type="ECO:0000313" key="6">
    <source>
        <dbReference type="Proteomes" id="UP000245252"/>
    </source>
</evidence>
<comment type="caution">
    <text evidence="5">The sequence shown here is derived from an EMBL/GenBank/DDBJ whole genome shotgun (WGS) entry which is preliminary data.</text>
</comment>
<proteinExistence type="predicted"/>
<dbReference type="PANTHER" id="PTHR43537:SF5">
    <property type="entry name" value="UXU OPERON TRANSCRIPTIONAL REGULATOR"/>
    <property type="match status" value="1"/>
</dbReference>
<dbReference type="InterPro" id="IPR011711">
    <property type="entry name" value="GntR_C"/>
</dbReference>
<dbReference type="AlphaFoldDB" id="A0A2U2DSH2"/>
<keyword evidence="6" id="KW-1185">Reference proteome</keyword>
<dbReference type="PANTHER" id="PTHR43537">
    <property type="entry name" value="TRANSCRIPTIONAL REGULATOR, GNTR FAMILY"/>
    <property type="match status" value="1"/>
</dbReference>
<evidence type="ECO:0000256" key="1">
    <source>
        <dbReference type="ARBA" id="ARBA00023015"/>
    </source>
</evidence>
<dbReference type="Pfam" id="PF07729">
    <property type="entry name" value="FCD"/>
    <property type="match status" value="1"/>
</dbReference>
<dbReference type="InterPro" id="IPR000524">
    <property type="entry name" value="Tscrpt_reg_HTH_GntR"/>
</dbReference>
<dbReference type="GO" id="GO:0003677">
    <property type="term" value="F:DNA binding"/>
    <property type="evidence" value="ECO:0007669"/>
    <property type="project" value="UniProtKB-KW"/>
</dbReference>
<name>A0A2U2DSH2_9HYPH</name>
<accession>A0A2U2DSH2</accession>
<dbReference type="Pfam" id="PF00392">
    <property type="entry name" value="GntR"/>
    <property type="match status" value="2"/>
</dbReference>
<dbReference type="InterPro" id="IPR036390">
    <property type="entry name" value="WH_DNA-bd_sf"/>
</dbReference>
<dbReference type="PROSITE" id="PS50949">
    <property type="entry name" value="HTH_GNTR"/>
    <property type="match status" value="2"/>
</dbReference>
<dbReference type="SMART" id="SM00345">
    <property type="entry name" value="HTH_GNTR"/>
    <property type="match status" value="2"/>
</dbReference>
<dbReference type="PRINTS" id="PR00035">
    <property type="entry name" value="HTHGNTR"/>
</dbReference>
<dbReference type="Gene3D" id="1.10.10.10">
    <property type="entry name" value="Winged helix-like DNA-binding domain superfamily/Winged helix DNA-binding domain"/>
    <property type="match status" value="2"/>
</dbReference>
<evidence type="ECO:0000259" key="4">
    <source>
        <dbReference type="PROSITE" id="PS50949"/>
    </source>
</evidence>
<dbReference type="Proteomes" id="UP000245252">
    <property type="component" value="Unassembled WGS sequence"/>
</dbReference>
<feature type="domain" description="HTH gntR-type" evidence="4">
    <location>
        <begin position="64"/>
        <end position="132"/>
    </location>
</feature>
<keyword evidence="1" id="KW-0805">Transcription regulation</keyword>
<protein>
    <recommendedName>
        <fullName evidence="4">HTH gntR-type domain-containing protein</fullName>
    </recommendedName>
</protein>
<dbReference type="Gene3D" id="1.20.120.530">
    <property type="entry name" value="GntR ligand-binding domain-like"/>
    <property type="match status" value="2"/>
</dbReference>
<gene>
    <name evidence="5" type="ORF">DEM27_12545</name>
</gene>
<evidence type="ECO:0000313" key="5">
    <source>
        <dbReference type="EMBL" id="PWE56247.1"/>
    </source>
</evidence>
<dbReference type="SUPFAM" id="SSF48008">
    <property type="entry name" value="GntR ligand-binding domain-like"/>
    <property type="match status" value="1"/>
</dbReference>
<reference evidence="5 6" key="1">
    <citation type="submission" date="2018-05" db="EMBL/GenBank/DDBJ databases">
        <title>The draft genome of strain NS-104.</title>
        <authorList>
            <person name="Hang P."/>
            <person name="Jiang J."/>
        </authorList>
    </citation>
    <scope>NUCLEOTIDE SEQUENCE [LARGE SCALE GENOMIC DNA]</scope>
    <source>
        <strain evidence="5 6">NS-104</strain>
    </source>
</reference>
<organism evidence="5 6">
    <name type="scientific">Metarhizobium album</name>
    <dbReference type="NCBI Taxonomy" id="2182425"/>
    <lineage>
        <taxon>Bacteria</taxon>
        <taxon>Pseudomonadati</taxon>
        <taxon>Pseudomonadota</taxon>
        <taxon>Alphaproteobacteria</taxon>
        <taxon>Hyphomicrobiales</taxon>
        <taxon>Rhizobiaceae</taxon>
        <taxon>Metarhizobium</taxon>
    </lineage>
</organism>
<dbReference type="SUPFAM" id="SSF46785">
    <property type="entry name" value="Winged helix' DNA-binding domain"/>
    <property type="match status" value="2"/>
</dbReference>
<feature type="domain" description="HTH gntR-type" evidence="4">
    <location>
        <begin position="301"/>
        <end position="369"/>
    </location>
</feature>